<evidence type="ECO:0000256" key="13">
    <source>
        <dbReference type="SAM" id="Phobius"/>
    </source>
</evidence>
<evidence type="ECO:0000256" key="5">
    <source>
        <dbReference type="ARBA" id="ARBA00022679"/>
    </source>
</evidence>
<dbReference type="Gene3D" id="3.30.565.10">
    <property type="entry name" value="Histidine kinase-like ATPase, C-terminal domain"/>
    <property type="match status" value="1"/>
</dbReference>
<dbReference type="InterPro" id="IPR003661">
    <property type="entry name" value="HisK_dim/P_dom"/>
</dbReference>
<dbReference type="EC" id="2.7.13.3" evidence="3"/>
<evidence type="ECO:0000313" key="16">
    <source>
        <dbReference type="EMBL" id="KDR39777.1"/>
    </source>
</evidence>
<evidence type="ECO:0000256" key="1">
    <source>
        <dbReference type="ARBA" id="ARBA00000085"/>
    </source>
</evidence>
<evidence type="ECO:0000256" key="6">
    <source>
        <dbReference type="ARBA" id="ARBA00022692"/>
    </source>
</evidence>
<evidence type="ECO:0000313" key="17">
    <source>
        <dbReference type="Proteomes" id="UP000027466"/>
    </source>
</evidence>
<evidence type="ECO:0000256" key="2">
    <source>
        <dbReference type="ARBA" id="ARBA00004141"/>
    </source>
</evidence>
<dbReference type="InterPro" id="IPR003660">
    <property type="entry name" value="HAMP_dom"/>
</dbReference>
<feature type="domain" description="Histidine kinase" evidence="14">
    <location>
        <begin position="220"/>
        <end position="433"/>
    </location>
</feature>
<dbReference type="Proteomes" id="UP000027466">
    <property type="component" value="Unassembled WGS sequence"/>
</dbReference>
<dbReference type="PANTHER" id="PTHR45436:SF14">
    <property type="entry name" value="SENSOR PROTEIN QSEC"/>
    <property type="match status" value="1"/>
</dbReference>
<dbReference type="InterPro" id="IPR004358">
    <property type="entry name" value="Sig_transdc_His_kin-like_C"/>
</dbReference>
<feature type="transmembrane region" description="Helical" evidence="13">
    <location>
        <begin position="141"/>
        <end position="159"/>
    </location>
</feature>
<dbReference type="SMART" id="SM00388">
    <property type="entry name" value="HisKA"/>
    <property type="match status" value="1"/>
</dbReference>
<dbReference type="PRINTS" id="PR00344">
    <property type="entry name" value="BCTRLSENSOR"/>
</dbReference>
<evidence type="ECO:0000256" key="10">
    <source>
        <dbReference type="ARBA" id="ARBA00022989"/>
    </source>
</evidence>
<dbReference type="AlphaFoldDB" id="A0A069PHE3"/>
<dbReference type="InterPro" id="IPR003594">
    <property type="entry name" value="HATPase_dom"/>
</dbReference>
<dbReference type="STRING" id="60547.GCA_000751215_06796"/>
<evidence type="ECO:0000256" key="4">
    <source>
        <dbReference type="ARBA" id="ARBA00022553"/>
    </source>
</evidence>
<dbReference type="InterPro" id="IPR050428">
    <property type="entry name" value="TCS_sensor_his_kinase"/>
</dbReference>
<evidence type="ECO:0000256" key="3">
    <source>
        <dbReference type="ARBA" id="ARBA00012438"/>
    </source>
</evidence>
<evidence type="ECO:0000256" key="11">
    <source>
        <dbReference type="ARBA" id="ARBA00023012"/>
    </source>
</evidence>
<gene>
    <name evidence="16" type="ORF">BG61_30300</name>
</gene>
<evidence type="ECO:0000256" key="7">
    <source>
        <dbReference type="ARBA" id="ARBA00022741"/>
    </source>
</evidence>
<dbReference type="SUPFAM" id="SSF55874">
    <property type="entry name" value="ATPase domain of HSP90 chaperone/DNA topoisomerase II/histidine kinase"/>
    <property type="match status" value="1"/>
</dbReference>
<keyword evidence="8 16" id="KW-0418">Kinase</keyword>
<dbReference type="SMART" id="SM00387">
    <property type="entry name" value="HATPase_c"/>
    <property type="match status" value="1"/>
</dbReference>
<comment type="caution">
    <text evidence="16">The sequence shown here is derived from an EMBL/GenBank/DDBJ whole genome shotgun (WGS) entry which is preliminary data.</text>
</comment>
<evidence type="ECO:0000256" key="8">
    <source>
        <dbReference type="ARBA" id="ARBA00022777"/>
    </source>
</evidence>
<name>A0A069PHE3_9BURK</name>
<dbReference type="GO" id="GO:0000155">
    <property type="term" value="F:phosphorelay sensor kinase activity"/>
    <property type="evidence" value="ECO:0007669"/>
    <property type="project" value="InterPro"/>
</dbReference>
<comment type="catalytic activity">
    <reaction evidence="1">
        <text>ATP + protein L-histidine = ADP + protein N-phospho-L-histidine.</text>
        <dbReference type="EC" id="2.7.13.3"/>
    </reaction>
</comment>
<reference evidence="16 17" key="1">
    <citation type="submission" date="2014-03" db="EMBL/GenBank/DDBJ databases">
        <title>Draft Genome Sequences of Four Burkholderia Strains.</title>
        <authorList>
            <person name="Liu X.Y."/>
            <person name="Li C.X."/>
            <person name="Xu J.H."/>
        </authorList>
    </citation>
    <scope>NUCLEOTIDE SEQUENCE [LARGE SCALE GENOMIC DNA]</scope>
    <source>
        <strain evidence="16 17">DSM 50014</strain>
    </source>
</reference>
<keyword evidence="6 13" id="KW-0812">Transmembrane</keyword>
<dbReference type="Pfam" id="PF02518">
    <property type="entry name" value="HATPase_c"/>
    <property type="match status" value="1"/>
</dbReference>
<dbReference type="RefSeq" id="WP_035940313.1">
    <property type="nucleotide sequence ID" value="NZ_CADFFX010000032.1"/>
</dbReference>
<keyword evidence="5" id="KW-0808">Transferase</keyword>
<protein>
    <recommendedName>
        <fullName evidence="3">histidine kinase</fullName>
        <ecNumber evidence="3">2.7.13.3</ecNumber>
    </recommendedName>
</protein>
<dbReference type="PANTHER" id="PTHR45436">
    <property type="entry name" value="SENSOR HISTIDINE KINASE YKOH"/>
    <property type="match status" value="1"/>
</dbReference>
<keyword evidence="10 13" id="KW-1133">Transmembrane helix</keyword>
<evidence type="ECO:0000259" key="14">
    <source>
        <dbReference type="PROSITE" id="PS50109"/>
    </source>
</evidence>
<accession>A0A069PHE3</accession>
<keyword evidence="7" id="KW-0547">Nucleotide-binding</keyword>
<dbReference type="GO" id="GO:0005886">
    <property type="term" value="C:plasma membrane"/>
    <property type="evidence" value="ECO:0007669"/>
    <property type="project" value="TreeGrafter"/>
</dbReference>
<dbReference type="InterPro" id="IPR005467">
    <property type="entry name" value="His_kinase_dom"/>
</dbReference>
<keyword evidence="12 13" id="KW-0472">Membrane</keyword>
<organism evidence="16 17">
    <name type="scientific">Caballeronia glathei</name>
    <dbReference type="NCBI Taxonomy" id="60547"/>
    <lineage>
        <taxon>Bacteria</taxon>
        <taxon>Pseudomonadati</taxon>
        <taxon>Pseudomonadota</taxon>
        <taxon>Betaproteobacteria</taxon>
        <taxon>Burkholderiales</taxon>
        <taxon>Burkholderiaceae</taxon>
        <taxon>Caballeronia</taxon>
    </lineage>
</organism>
<dbReference type="CDD" id="cd00082">
    <property type="entry name" value="HisKA"/>
    <property type="match status" value="1"/>
</dbReference>
<evidence type="ECO:0000256" key="9">
    <source>
        <dbReference type="ARBA" id="ARBA00022840"/>
    </source>
</evidence>
<proteinExistence type="predicted"/>
<dbReference type="PROSITE" id="PS50109">
    <property type="entry name" value="HIS_KIN"/>
    <property type="match status" value="1"/>
</dbReference>
<keyword evidence="11" id="KW-0902">Two-component regulatory system</keyword>
<dbReference type="SUPFAM" id="SSF47384">
    <property type="entry name" value="Homodimeric domain of signal transducing histidine kinase"/>
    <property type="match status" value="1"/>
</dbReference>
<comment type="subcellular location">
    <subcellularLocation>
        <location evidence="2">Membrane</location>
        <topology evidence="2">Multi-pass membrane protein</topology>
    </subcellularLocation>
</comment>
<dbReference type="CDD" id="cd00075">
    <property type="entry name" value="HATPase"/>
    <property type="match status" value="1"/>
</dbReference>
<feature type="domain" description="HAMP" evidence="15">
    <location>
        <begin position="160"/>
        <end position="212"/>
    </location>
</feature>
<evidence type="ECO:0000259" key="15">
    <source>
        <dbReference type="PROSITE" id="PS50885"/>
    </source>
</evidence>
<dbReference type="InterPro" id="IPR036890">
    <property type="entry name" value="HATPase_C_sf"/>
</dbReference>
<dbReference type="GO" id="GO:0005524">
    <property type="term" value="F:ATP binding"/>
    <property type="evidence" value="ECO:0007669"/>
    <property type="project" value="UniProtKB-KW"/>
</dbReference>
<dbReference type="EMBL" id="JFHC01000052">
    <property type="protein sequence ID" value="KDR39777.1"/>
    <property type="molecule type" value="Genomic_DNA"/>
</dbReference>
<keyword evidence="9" id="KW-0067">ATP-binding</keyword>
<keyword evidence="17" id="KW-1185">Reference proteome</keyword>
<dbReference type="Gene3D" id="1.10.287.130">
    <property type="match status" value="1"/>
</dbReference>
<evidence type="ECO:0000256" key="12">
    <source>
        <dbReference type="ARBA" id="ARBA00023136"/>
    </source>
</evidence>
<dbReference type="InterPro" id="IPR036097">
    <property type="entry name" value="HisK_dim/P_sf"/>
</dbReference>
<dbReference type="Pfam" id="PF00512">
    <property type="entry name" value="HisKA"/>
    <property type="match status" value="1"/>
</dbReference>
<keyword evidence="4" id="KW-0597">Phosphoprotein</keyword>
<dbReference type="PROSITE" id="PS50885">
    <property type="entry name" value="HAMP"/>
    <property type="match status" value="1"/>
</dbReference>
<sequence length="433" mass="47043">MHSIRRQLLVWLLALVIVGVGFAGWLIYRQALAEANELFDYQLQQIAAALPSEPFSSVLTSRSGSDEGVVIQIWNRNGVLMYYSHPRVPLAPHAELGFSTEMTARGEWRVYSAIVGDNVVQLAQPLSIRNRLAAGVAWRTLWPLVLLLPFLGLAVWVIIGRGLAPLQRVTRALDTRRPEALEPLPDTRLPQEVQPVVHALNALLQRLATALDTQKAFVADAAHELRTPLAAVQIQAQLVARAQDDASRKEALADLQEGIARATRLAEQLLALARSEPDSKTAMQQVDLHALLDECVGAYVLLAQERGVDLGIETSESASVTGDADALRVMFSNLVDNATKYTPRGGRVDVSLKVEEGHPVVRIADSGPGIPATERDRVFDRFYRVGEGASRARTDVAGSGLGLAIVRRIALQHGATVELGESQAGGLLVSVRF</sequence>
<feature type="transmembrane region" description="Helical" evidence="13">
    <location>
        <begin position="9"/>
        <end position="28"/>
    </location>
</feature>